<name>A0ABY1HY55_9ACTO</name>
<protein>
    <submittedName>
        <fullName evidence="4">Flp pilus assembly protein, ATPase CpaE</fullName>
    </submittedName>
</protein>
<sequence length="488" mass="49475">MAAPASGVLLGLAGSDTEMLRAIDAPGSGLRVVRRCADLTDLVGAVMAGLASLVVLETAFDDVDRAVIDRLTRCGAAGVLLVPTGEEARWSMPGWMILGDATPPAEARGALQALARQAVPPPPAGGWAGSMGSVGAMGSAGPPPGGARAGAETPGPEERVARSEGPETPSTASRDDGAAVRRGRIVAVWGPHGAPGRSTIAAGLAHGLAGAGGGLLADADVEAPSLVELLGLPEDSSSLATAARLAAHGRLDDAEFARLIVPVGAGVGLLSGLGRPGRWRELPPAAMSAVWERARRAAAWTVVDLAGGPIDEVVDEYSLEPGRGAMAAELLRQADEVLLVGAGDPIGVRRLLQLLADCEEVLGAGRAPRVVVNRVRASAAGSSPARAVRESLGRFGGVADPILLPEDPQAADRCLLEARSVLDLCPASPLGRALTGLVDALDPSAADSRAARSRSRRGPRGRGKEASGSSGGNTRYGGSGRRSRRRAH</sequence>
<evidence type="ECO:0000256" key="1">
    <source>
        <dbReference type="ARBA" id="ARBA00022741"/>
    </source>
</evidence>
<dbReference type="PANTHER" id="PTHR43384:SF6">
    <property type="entry name" value="SEPTUM SITE-DETERMINING PROTEIN MIND HOMOLOG, CHLOROPLASTIC"/>
    <property type="match status" value="1"/>
</dbReference>
<reference evidence="4 5" key="1">
    <citation type="submission" date="2016-11" db="EMBL/GenBank/DDBJ databases">
        <authorList>
            <person name="Varghese N."/>
            <person name="Submissions S."/>
        </authorList>
    </citation>
    <scope>NUCLEOTIDE SEQUENCE [LARGE SCALE GENOMIC DNA]</scope>
    <source>
        <strain evidence="4 5">PA</strain>
    </source>
</reference>
<dbReference type="SUPFAM" id="SSF52540">
    <property type="entry name" value="P-loop containing nucleoside triphosphate hydrolases"/>
    <property type="match status" value="1"/>
</dbReference>
<gene>
    <name evidence="4" type="ORF">SAMN05216246_101133</name>
</gene>
<dbReference type="InterPro" id="IPR027417">
    <property type="entry name" value="P-loop_NTPase"/>
</dbReference>
<feature type="compositionally biased region" description="Basic and acidic residues" evidence="3">
    <location>
        <begin position="156"/>
        <end position="165"/>
    </location>
</feature>
<dbReference type="Gene3D" id="3.40.50.300">
    <property type="entry name" value="P-loop containing nucleotide triphosphate hydrolases"/>
    <property type="match status" value="1"/>
</dbReference>
<dbReference type="InterPro" id="IPR050625">
    <property type="entry name" value="ParA/MinD_ATPase"/>
</dbReference>
<proteinExistence type="predicted"/>
<evidence type="ECO:0000313" key="4">
    <source>
        <dbReference type="EMBL" id="SHI29921.1"/>
    </source>
</evidence>
<comment type="caution">
    <text evidence="4">The sequence shown here is derived from an EMBL/GenBank/DDBJ whole genome shotgun (WGS) entry which is preliminary data.</text>
</comment>
<accession>A0ABY1HY55</accession>
<dbReference type="Proteomes" id="UP000184390">
    <property type="component" value="Unassembled WGS sequence"/>
</dbReference>
<dbReference type="PANTHER" id="PTHR43384">
    <property type="entry name" value="SEPTUM SITE-DETERMINING PROTEIN MIND HOMOLOG, CHLOROPLASTIC-RELATED"/>
    <property type="match status" value="1"/>
</dbReference>
<keyword evidence="5" id="KW-1185">Reference proteome</keyword>
<feature type="region of interest" description="Disordered" evidence="3">
    <location>
        <begin position="121"/>
        <end position="178"/>
    </location>
</feature>
<feature type="compositionally biased region" description="Gly residues" evidence="3">
    <location>
        <begin position="469"/>
        <end position="480"/>
    </location>
</feature>
<evidence type="ECO:0000313" key="5">
    <source>
        <dbReference type="Proteomes" id="UP000184390"/>
    </source>
</evidence>
<dbReference type="RefSeq" id="WP_073451089.1">
    <property type="nucleotide sequence ID" value="NZ_FQYL01000001.1"/>
</dbReference>
<dbReference type="EMBL" id="FQYL01000001">
    <property type="protein sequence ID" value="SHI29921.1"/>
    <property type="molecule type" value="Genomic_DNA"/>
</dbReference>
<evidence type="ECO:0000256" key="2">
    <source>
        <dbReference type="ARBA" id="ARBA00022840"/>
    </source>
</evidence>
<keyword evidence="2" id="KW-0067">ATP-binding</keyword>
<feature type="region of interest" description="Disordered" evidence="3">
    <location>
        <begin position="444"/>
        <end position="488"/>
    </location>
</feature>
<keyword evidence="1" id="KW-0547">Nucleotide-binding</keyword>
<feature type="compositionally biased region" description="Low complexity" evidence="3">
    <location>
        <begin position="130"/>
        <end position="140"/>
    </location>
</feature>
<evidence type="ECO:0000256" key="3">
    <source>
        <dbReference type="SAM" id="MobiDB-lite"/>
    </source>
</evidence>
<feature type="compositionally biased region" description="Basic residues" evidence="3">
    <location>
        <begin position="451"/>
        <end position="461"/>
    </location>
</feature>
<organism evidence="4 5">
    <name type="scientific">Actinomyces denticolens</name>
    <dbReference type="NCBI Taxonomy" id="52767"/>
    <lineage>
        <taxon>Bacteria</taxon>
        <taxon>Bacillati</taxon>
        <taxon>Actinomycetota</taxon>
        <taxon>Actinomycetes</taxon>
        <taxon>Actinomycetales</taxon>
        <taxon>Actinomycetaceae</taxon>
        <taxon>Actinomyces</taxon>
    </lineage>
</organism>